<accession>A0A376U6U3</accession>
<dbReference type="InterPro" id="IPR029052">
    <property type="entry name" value="Metallo-depent_PP-like"/>
</dbReference>
<gene>
    <name evidence="2" type="primary">yfcE_1</name>
    <name evidence="2" type="ORF">NCTC8622_03871</name>
</gene>
<keyword evidence="2" id="KW-0378">Hydrolase</keyword>
<evidence type="ECO:0000259" key="1">
    <source>
        <dbReference type="Pfam" id="PF00149"/>
    </source>
</evidence>
<dbReference type="SUPFAM" id="SSF56300">
    <property type="entry name" value="Metallo-dependent phosphatases"/>
    <property type="match status" value="1"/>
</dbReference>
<dbReference type="EC" id="3.1.4.-" evidence="2"/>
<dbReference type="Gene3D" id="3.60.21.10">
    <property type="match status" value="1"/>
</dbReference>
<protein>
    <submittedName>
        <fullName evidence="2">Putative phosphodiesterase</fullName>
        <ecNumber evidence="2">3.1.4.-</ecNumber>
    </submittedName>
</protein>
<dbReference type="AlphaFoldDB" id="A0A376U6U3"/>
<dbReference type="Pfam" id="PF00149">
    <property type="entry name" value="Metallophos"/>
    <property type="match status" value="1"/>
</dbReference>
<dbReference type="GO" id="GO:0016787">
    <property type="term" value="F:hydrolase activity"/>
    <property type="evidence" value="ECO:0007669"/>
    <property type="project" value="UniProtKB-KW"/>
</dbReference>
<dbReference type="EMBL" id="UGCP01000002">
    <property type="protein sequence ID" value="STI84798.1"/>
    <property type="molecule type" value="Genomic_DNA"/>
</dbReference>
<evidence type="ECO:0000313" key="2">
    <source>
        <dbReference type="EMBL" id="STI84798.1"/>
    </source>
</evidence>
<name>A0A376U6U3_ECOLX</name>
<dbReference type="Proteomes" id="UP000254079">
    <property type="component" value="Unassembled WGS sequence"/>
</dbReference>
<proteinExistence type="predicted"/>
<evidence type="ECO:0000313" key="3">
    <source>
        <dbReference type="Proteomes" id="UP000254079"/>
    </source>
</evidence>
<organism evidence="2 3">
    <name type="scientific">Escherichia coli</name>
    <dbReference type="NCBI Taxonomy" id="562"/>
    <lineage>
        <taxon>Bacteria</taxon>
        <taxon>Pseudomonadati</taxon>
        <taxon>Pseudomonadota</taxon>
        <taxon>Gammaproteobacteria</taxon>
        <taxon>Enterobacterales</taxon>
        <taxon>Enterobacteriaceae</taxon>
        <taxon>Escherichia</taxon>
    </lineage>
</organism>
<reference evidence="2 3" key="1">
    <citation type="submission" date="2018-06" db="EMBL/GenBank/DDBJ databases">
        <authorList>
            <consortium name="Pathogen Informatics"/>
            <person name="Doyle S."/>
        </authorList>
    </citation>
    <scope>NUCLEOTIDE SEQUENCE [LARGE SCALE GENOMIC DNA]</scope>
    <source>
        <strain evidence="2 3">NCTC8622</strain>
    </source>
</reference>
<dbReference type="InterPro" id="IPR004843">
    <property type="entry name" value="Calcineurin-like_PHP"/>
</dbReference>
<feature type="domain" description="Calcineurin-like phosphoesterase" evidence="1">
    <location>
        <begin position="1"/>
        <end position="44"/>
    </location>
</feature>
<sequence length="56" mass="6100">MKLMFASDIHGSLPATERVLELFAQSGAQWLVILGDVLNHGPRNALPEGLRASQSR</sequence>